<dbReference type="RefSeq" id="WP_222978555.1">
    <property type="nucleotide sequence ID" value="NZ_JAINVZ010000010.1"/>
</dbReference>
<dbReference type="PANTHER" id="PTHR43884:SF19">
    <property type="entry name" value="ACYL-COA DEHYDROGENASE FADE4-RELATED"/>
    <property type="match status" value="1"/>
</dbReference>
<evidence type="ECO:0000256" key="4">
    <source>
        <dbReference type="SAM" id="Phobius"/>
    </source>
</evidence>
<dbReference type="InterPro" id="IPR009100">
    <property type="entry name" value="AcylCoA_DH/oxidase_NM_dom_sf"/>
</dbReference>
<dbReference type="PANTHER" id="PTHR43884">
    <property type="entry name" value="ACYL-COA DEHYDROGENASE"/>
    <property type="match status" value="1"/>
</dbReference>
<evidence type="ECO:0000313" key="6">
    <source>
        <dbReference type="EMBL" id="MBY8886382.1"/>
    </source>
</evidence>
<organism evidence="6 7">
    <name type="scientific">Streptantibioticus parmotrematis</name>
    <dbReference type="NCBI Taxonomy" id="2873249"/>
    <lineage>
        <taxon>Bacteria</taxon>
        <taxon>Bacillati</taxon>
        <taxon>Actinomycetota</taxon>
        <taxon>Actinomycetes</taxon>
        <taxon>Kitasatosporales</taxon>
        <taxon>Streptomycetaceae</taxon>
        <taxon>Streptantibioticus</taxon>
    </lineage>
</organism>
<keyword evidence="4" id="KW-0812">Transmembrane</keyword>
<reference evidence="6 7" key="1">
    <citation type="submission" date="2021-08" db="EMBL/GenBank/DDBJ databases">
        <title>Streptomyces sp. PTM05 isolated from lichen.</title>
        <authorList>
            <person name="Somphong A."/>
            <person name="Phongsopitanun W."/>
            <person name="Tanasupawat S."/>
        </authorList>
    </citation>
    <scope>NUCLEOTIDE SEQUENCE [LARGE SCALE GENOMIC DNA]</scope>
    <source>
        <strain evidence="6 7">Ptm05</strain>
    </source>
</reference>
<dbReference type="SUPFAM" id="SSF56645">
    <property type="entry name" value="Acyl-CoA dehydrogenase NM domain-like"/>
    <property type="match status" value="1"/>
</dbReference>
<dbReference type="InterPro" id="IPR009075">
    <property type="entry name" value="AcylCo_DH/oxidase_C"/>
</dbReference>
<dbReference type="Pfam" id="PF00441">
    <property type="entry name" value="Acyl-CoA_dh_1"/>
    <property type="match status" value="1"/>
</dbReference>
<evidence type="ECO:0000313" key="7">
    <source>
        <dbReference type="Proteomes" id="UP001198565"/>
    </source>
</evidence>
<name>A0ABS7QX71_9ACTN</name>
<feature type="transmembrane region" description="Helical" evidence="4">
    <location>
        <begin position="102"/>
        <end position="123"/>
    </location>
</feature>
<evidence type="ECO:0000256" key="1">
    <source>
        <dbReference type="ARBA" id="ARBA00009347"/>
    </source>
</evidence>
<keyword evidence="3" id="KW-0274">FAD</keyword>
<proteinExistence type="inferred from homology"/>
<comment type="similarity">
    <text evidence="1">Belongs to the acyl-CoA dehydrogenase family.</text>
</comment>
<dbReference type="CDD" id="cd00567">
    <property type="entry name" value="ACAD"/>
    <property type="match status" value="1"/>
</dbReference>
<gene>
    <name evidence="6" type="ORF">K7472_16125</name>
</gene>
<dbReference type="InterPro" id="IPR036250">
    <property type="entry name" value="AcylCo_DH-like_C"/>
</dbReference>
<feature type="domain" description="Acyl-CoA dehydrogenase/oxidase C-terminal" evidence="5">
    <location>
        <begin position="253"/>
        <end position="397"/>
    </location>
</feature>
<keyword evidence="4" id="KW-0472">Membrane</keyword>
<dbReference type="SUPFAM" id="SSF47203">
    <property type="entry name" value="Acyl-CoA dehydrogenase C-terminal domain-like"/>
    <property type="match status" value="1"/>
</dbReference>
<sequence>MNTGTTAVADATTDATADVTTDVAERVAHLERRFGDPRDPGNPLGFRALLAAEERQELLAEAEGLLTDEGFGAELVPAALGGRLTRADTLARVLRPVFRRDVALGFGHGITSLFAASAVWVAGSPEQQRSLARLLCGGGRATIVHHSLAHGSGLLRGEVGAERTADGFSLTGRKDMVINAHRAEALVVYARNLPSTPGAGSHSVLLVDPDRLPPGRMEALPRKLTTGMRGCHFGGYAFHDCAVGPEALVGSYGEGVRLALRTFQLNRSLIPAAVIASVDTVLRTAVAAALAGRPGGPEGRHRPLLAGVFADLLAADAMATTALRALHLVPDGAHLAAAEVKYLVPDLLRDDLEELATVLGASGYHGGDGDGDRGALSKLLRDLPAAGLGHAGTAACQAVVIPQLPLLARRSWFRAAEPPDAVFRPGADLPELDLAALGLAGGDDLLAAGLAATATRIRDSAVPGDAQATLKGYADAFVRELWALHDRCRELEVGDRAALSNPEMCALADRHALISAAGAVLATWERLATGPAGDACGAHGGVGVPGAGGAGGAGGFLADPSWAVLALQRLGGRLGLALPAPPTGCVDRVLHEVVERFRAGSAYDLYAAPLAEGGGT</sequence>
<protein>
    <submittedName>
        <fullName evidence="6">Acyl-CoA dehydrogenase</fullName>
    </submittedName>
</protein>
<comment type="caution">
    <text evidence="6">The sequence shown here is derived from an EMBL/GenBank/DDBJ whole genome shotgun (WGS) entry which is preliminary data.</text>
</comment>
<dbReference type="Proteomes" id="UP001198565">
    <property type="component" value="Unassembled WGS sequence"/>
</dbReference>
<dbReference type="EMBL" id="JAINVZ010000010">
    <property type="protein sequence ID" value="MBY8886382.1"/>
    <property type="molecule type" value="Genomic_DNA"/>
</dbReference>
<keyword evidence="7" id="KW-1185">Reference proteome</keyword>
<evidence type="ECO:0000256" key="2">
    <source>
        <dbReference type="ARBA" id="ARBA00022630"/>
    </source>
</evidence>
<evidence type="ECO:0000256" key="3">
    <source>
        <dbReference type="ARBA" id="ARBA00022827"/>
    </source>
</evidence>
<evidence type="ECO:0000259" key="5">
    <source>
        <dbReference type="Pfam" id="PF00441"/>
    </source>
</evidence>
<keyword evidence="2" id="KW-0285">Flavoprotein</keyword>
<keyword evidence="4" id="KW-1133">Transmembrane helix</keyword>
<dbReference type="InterPro" id="IPR046373">
    <property type="entry name" value="Acyl-CoA_Oxase/DH_mid-dom_sf"/>
</dbReference>
<dbReference type="Gene3D" id="1.20.140.10">
    <property type="entry name" value="Butyryl-CoA Dehydrogenase, subunit A, domain 3"/>
    <property type="match status" value="1"/>
</dbReference>
<accession>A0ABS7QX71</accession>
<dbReference type="Gene3D" id="2.40.110.10">
    <property type="entry name" value="Butyryl-CoA Dehydrogenase, subunit A, domain 2"/>
    <property type="match status" value="1"/>
</dbReference>